<feature type="domain" description="PLD phosphodiesterase" evidence="5">
    <location>
        <begin position="134"/>
        <end position="161"/>
    </location>
</feature>
<dbReference type="HOGENOM" id="CLU_531820_0_0_7"/>
<dbReference type="EMBL" id="CP001804">
    <property type="protein sequence ID" value="ACY16576.1"/>
    <property type="molecule type" value="Genomic_DNA"/>
</dbReference>
<dbReference type="OrthoDB" id="8828485at2"/>
<reference evidence="6 7" key="1">
    <citation type="journal article" date="2010" name="Stand. Genomic Sci.">
        <title>Complete genome sequence of Haliangium ochraceum type strain (SMP-2).</title>
        <authorList>
            <consortium name="US DOE Joint Genome Institute (JGI-PGF)"/>
            <person name="Ivanova N."/>
            <person name="Daum C."/>
            <person name="Lang E."/>
            <person name="Abt B."/>
            <person name="Kopitz M."/>
            <person name="Saunders E."/>
            <person name="Lapidus A."/>
            <person name="Lucas S."/>
            <person name="Glavina Del Rio T."/>
            <person name="Nolan M."/>
            <person name="Tice H."/>
            <person name="Copeland A."/>
            <person name="Cheng J.F."/>
            <person name="Chen F."/>
            <person name="Bruce D."/>
            <person name="Goodwin L."/>
            <person name="Pitluck S."/>
            <person name="Mavromatis K."/>
            <person name="Pati A."/>
            <person name="Mikhailova N."/>
            <person name="Chen A."/>
            <person name="Palaniappan K."/>
            <person name="Land M."/>
            <person name="Hauser L."/>
            <person name="Chang Y.J."/>
            <person name="Jeffries C.D."/>
            <person name="Detter J.C."/>
            <person name="Brettin T."/>
            <person name="Rohde M."/>
            <person name="Goker M."/>
            <person name="Bristow J."/>
            <person name="Markowitz V."/>
            <person name="Eisen J.A."/>
            <person name="Hugenholtz P."/>
            <person name="Kyrpides N.C."/>
            <person name="Klenk H.P."/>
        </authorList>
    </citation>
    <scope>NUCLEOTIDE SEQUENCE [LARGE SCALE GENOMIC DNA]</scope>
    <source>
        <strain evidence="7">DSM 14365 / CIP 107738 / JCM 11303 / AJ 13395 / SMP-2</strain>
    </source>
</reference>
<dbReference type="GO" id="GO:0004630">
    <property type="term" value="F:phospholipase D activity"/>
    <property type="evidence" value="ECO:0007669"/>
    <property type="project" value="TreeGrafter"/>
</dbReference>
<comment type="catalytic activity">
    <reaction evidence="1">
        <text>a 1,2-diacyl-sn-glycero-3-phosphocholine + H2O = a 1,2-diacyl-sn-glycero-3-phosphate + choline + H(+)</text>
        <dbReference type="Rhea" id="RHEA:14445"/>
        <dbReference type="ChEBI" id="CHEBI:15354"/>
        <dbReference type="ChEBI" id="CHEBI:15377"/>
        <dbReference type="ChEBI" id="CHEBI:15378"/>
        <dbReference type="ChEBI" id="CHEBI:57643"/>
        <dbReference type="ChEBI" id="CHEBI:58608"/>
        <dbReference type="EC" id="3.1.4.4"/>
    </reaction>
</comment>
<dbReference type="PROSITE" id="PS50035">
    <property type="entry name" value="PLD"/>
    <property type="match status" value="2"/>
</dbReference>
<organism evidence="6 7">
    <name type="scientific">Haliangium ochraceum (strain DSM 14365 / JCM 11303 / SMP-2)</name>
    <dbReference type="NCBI Taxonomy" id="502025"/>
    <lineage>
        <taxon>Bacteria</taxon>
        <taxon>Pseudomonadati</taxon>
        <taxon>Myxococcota</taxon>
        <taxon>Polyangia</taxon>
        <taxon>Haliangiales</taxon>
        <taxon>Kofleriaceae</taxon>
        <taxon>Haliangium</taxon>
    </lineage>
</organism>
<dbReference type="PANTHER" id="PTHR18896">
    <property type="entry name" value="PHOSPHOLIPASE D"/>
    <property type="match status" value="1"/>
</dbReference>
<dbReference type="GO" id="GO:0005886">
    <property type="term" value="C:plasma membrane"/>
    <property type="evidence" value="ECO:0007669"/>
    <property type="project" value="TreeGrafter"/>
</dbReference>
<dbReference type="InterPro" id="IPR015679">
    <property type="entry name" value="PLipase_D_fam"/>
</dbReference>
<sequence length="465" mass="50403">MSTGDERFIPPVPAESGSYPLREGNAVRPLVDGVSAFTRICQAVEAARHSVWVTVAFHDGAFRMPEPFGTLIELLDRARARGVDVRALFWRSFELEDDEPDTHFAGSPAQMARLEAAGARFLARWDRLPKPLCHHQKSWLIDAATSGEVAFVGGINLDCGSLDVPGHAPREAGNVHDVYLELRGPAATDVHHNFAQRWNAATERALAGGAWPSVEAADDLAFPEALSAPAGEVAVQIARTLSPGYLSDATPAPQAHAYAVAEGEFGIEAQYVAAIDAAQEAIYIEDQLIASPLILGHLYGAMRRGVEVVFLVPGKPHPEFAEARGNEEHALAFAFFDRLADEDRFTLAGIASHAGPGQYCDVYVHAKIMLVDDAWATIGSANVAERSFRQDTEMNASLWHAPTVRALREQLLGEHLARDTSAMDARAALRCFREVAQANRERRARGEALEGLAFAISPAEYGLSV</sequence>
<keyword evidence="7" id="KW-1185">Reference proteome</keyword>
<dbReference type="CDD" id="cd09105">
    <property type="entry name" value="PLDc_vPLD1_2_like_2"/>
    <property type="match status" value="1"/>
</dbReference>
<evidence type="ECO:0000313" key="7">
    <source>
        <dbReference type="Proteomes" id="UP000001880"/>
    </source>
</evidence>
<gene>
    <name evidence="6" type="ordered locus">Hoch_4078</name>
</gene>
<evidence type="ECO:0000259" key="5">
    <source>
        <dbReference type="PROSITE" id="PS50035"/>
    </source>
</evidence>
<dbReference type="Pfam" id="PF13091">
    <property type="entry name" value="PLDc_2"/>
    <property type="match status" value="1"/>
</dbReference>
<keyword evidence="3" id="KW-0378">Hydrolase</keyword>
<dbReference type="Proteomes" id="UP000001880">
    <property type="component" value="Chromosome"/>
</dbReference>
<keyword evidence="4" id="KW-0443">Lipid metabolism</keyword>
<dbReference type="RefSeq" id="WP_012829174.1">
    <property type="nucleotide sequence ID" value="NC_013440.1"/>
</dbReference>
<evidence type="ECO:0000256" key="3">
    <source>
        <dbReference type="ARBA" id="ARBA00022801"/>
    </source>
</evidence>
<feature type="domain" description="PLD phosphodiesterase" evidence="5">
    <location>
        <begin position="360"/>
        <end position="387"/>
    </location>
</feature>
<dbReference type="CDD" id="cd09104">
    <property type="entry name" value="PLDc_vPLD1_2_like_1"/>
    <property type="match status" value="1"/>
</dbReference>
<dbReference type="Gene3D" id="3.30.870.10">
    <property type="entry name" value="Endonuclease Chain A"/>
    <property type="match status" value="2"/>
</dbReference>
<dbReference type="AlphaFoldDB" id="D0LJK2"/>
<dbReference type="eggNOG" id="COG1502">
    <property type="taxonomic scope" value="Bacteria"/>
</dbReference>
<dbReference type="InterPro" id="IPR025202">
    <property type="entry name" value="PLD-like_dom"/>
</dbReference>
<dbReference type="SMART" id="SM00155">
    <property type="entry name" value="PLDc"/>
    <property type="match status" value="2"/>
</dbReference>
<dbReference type="SUPFAM" id="SSF56024">
    <property type="entry name" value="Phospholipase D/nuclease"/>
    <property type="match status" value="2"/>
</dbReference>
<evidence type="ECO:0000256" key="4">
    <source>
        <dbReference type="ARBA" id="ARBA00023098"/>
    </source>
</evidence>
<name>D0LJK2_HALO1</name>
<dbReference type="InterPro" id="IPR001736">
    <property type="entry name" value="PLipase_D/transphosphatidylase"/>
</dbReference>
<keyword evidence="2" id="KW-0677">Repeat</keyword>
<protein>
    <submittedName>
        <fullName evidence="6">Phospholipase D/Transphosphatidylase</fullName>
    </submittedName>
</protein>
<dbReference type="GO" id="GO:0009395">
    <property type="term" value="P:phospholipid catabolic process"/>
    <property type="evidence" value="ECO:0007669"/>
    <property type="project" value="TreeGrafter"/>
</dbReference>
<dbReference type="PANTHER" id="PTHR18896:SF76">
    <property type="entry name" value="PHOSPHOLIPASE"/>
    <property type="match status" value="1"/>
</dbReference>
<evidence type="ECO:0000313" key="6">
    <source>
        <dbReference type="EMBL" id="ACY16576.1"/>
    </source>
</evidence>
<accession>D0LJK2</accession>
<evidence type="ECO:0000256" key="2">
    <source>
        <dbReference type="ARBA" id="ARBA00022737"/>
    </source>
</evidence>
<dbReference type="STRING" id="502025.Hoch_4078"/>
<proteinExistence type="predicted"/>
<dbReference type="KEGG" id="hoh:Hoch_4078"/>
<evidence type="ECO:0000256" key="1">
    <source>
        <dbReference type="ARBA" id="ARBA00000798"/>
    </source>
</evidence>